<reference evidence="2" key="1">
    <citation type="submission" date="2016-10" db="EMBL/GenBank/DDBJ databases">
        <authorList>
            <person name="Varghese N."/>
            <person name="Submissions S."/>
        </authorList>
    </citation>
    <scope>NUCLEOTIDE SEQUENCE [LARGE SCALE GENOMIC DNA]</scope>
    <source>
        <strain evidence="2">IBRC-M 10403</strain>
    </source>
</reference>
<dbReference type="Proteomes" id="UP000199501">
    <property type="component" value="Unassembled WGS sequence"/>
</dbReference>
<name>A0A1G6K994_9PSEU</name>
<accession>A0A1G6K994</accession>
<evidence type="ECO:0000313" key="2">
    <source>
        <dbReference type="Proteomes" id="UP000199501"/>
    </source>
</evidence>
<proteinExistence type="predicted"/>
<organism evidence="1 2">
    <name type="scientific">Actinokineospora iranica</name>
    <dbReference type="NCBI Taxonomy" id="1271860"/>
    <lineage>
        <taxon>Bacteria</taxon>
        <taxon>Bacillati</taxon>
        <taxon>Actinomycetota</taxon>
        <taxon>Actinomycetes</taxon>
        <taxon>Pseudonocardiales</taxon>
        <taxon>Pseudonocardiaceae</taxon>
        <taxon>Actinokineospora</taxon>
    </lineage>
</organism>
<sequence length="102" mass="11011">MTGTDVGLEALRSDANKWATAGNTTSAPAGVIAELALGGADMSMWAVDCGLDRTYDELRTTLQTQLSRAAENFHAIAATLRQTAETYEREEQANAQNLKQTY</sequence>
<keyword evidence="2" id="KW-1185">Reference proteome</keyword>
<dbReference type="RefSeq" id="WP_091448150.1">
    <property type="nucleotide sequence ID" value="NZ_FMZZ01000001.1"/>
</dbReference>
<dbReference type="OrthoDB" id="3699131at2"/>
<dbReference type="EMBL" id="FMZZ01000001">
    <property type="protein sequence ID" value="SDC27401.1"/>
    <property type="molecule type" value="Genomic_DNA"/>
</dbReference>
<evidence type="ECO:0000313" key="1">
    <source>
        <dbReference type="EMBL" id="SDC27401.1"/>
    </source>
</evidence>
<protein>
    <recommendedName>
        <fullName evidence="3">Excreted virulence factor EspC, type VII ESX diderm</fullName>
    </recommendedName>
</protein>
<gene>
    <name evidence="1" type="ORF">SAMN05216174_101779</name>
</gene>
<dbReference type="AlphaFoldDB" id="A0A1G6K994"/>
<evidence type="ECO:0008006" key="3">
    <source>
        <dbReference type="Google" id="ProtNLM"/>
    </source>
</evidence>